<accession>A0A7M7M5I4</accession>
<dbReference type="OrthoDB" id="10525923at2759"/>
<feature type="signal peptide" evidence="1">
    <location>
        <begin position="1"/>
        <end position="18"/>
    </location>
</feature>
<dbReference type="EnsemblMetazoa" id="XM_022795022">
    <property type="protein sequence ID" value="XP_022650757"/>
    <property type="gene ID" value="LOC111245963"/>
</dbReference>
<name>A0A7M7M5I4_VARDE</name>
<reference evidence="2" key="1">
    <citation type="submission" date="2021-01" db="UniProtKB">
        <authorList>
            <consortium name="EnsemblMetazoa"/>
        </authorList>
    </citation>
    <scope>IDENTIFICATION</scope>
</reference>
<dbReference type="GeneID" id="111245963"/>
<dbReference type="InParanoid" id="A0A7M7M5I4"/>
<sequence>MRAFQILSAALVATAARGQILSSYPSYGGYGKHLYGLGIGGVSYGASYTLPVSGGISYATPAAVSRSSRTLVSSAPVASVAAPVAAPVVSVAAPTISPAAAISVGAAAPTVSYISGSQGLGGRVAYSGLGGGVTYGANGSGGATVTGSGEGIRSHEIHTGGSGNTIRVEEYKAGGQVIRVHDGPRRGTQVIDVQGPIAPENHIRLVSRTGATQIDRATYQDPHVQVFDVANPPLPGDRVINIRKAPAPPAQVELIAEQQQAAPEIIVGGDEPNIQIQHVGGESIGGRIVAAPAVSVGAPAPVSSIIGFHSTPAVSIAAPAVAAAVPTSTYATGISAAPVVSYSTGYDSIYGTGIGYGYSAPSFSYGTSYMSGYSTGSGLNGSSFGSTAILHTTKSSA</sequence>
<keyword evidence="3" id="KW-1185">Reference proteome</keyword>
<protein>
    <submittedName>
        <fullName evidence="2">Uncharacterized protein</fullName>
    </submittedName>
</protein>
<proteinExistence type="predicted"/>
<evidence type="ECO:0000313" key="2">
    <source>
        <dbReference type="EnsemblMetazoa" id="XP_022650757"/>
    </source>
</evidence>
<dbReference type="KEGG" id="vde:111245963"/>
<dbReference type="AlphaFoldDB" id="A0A7M7M5I4"/>
<dbReference type="RefSeq" id="XP_022650757.1">
    <property type="nucleotide sequence ID" value="XM_022795022.1"/>
</dbReference>
<organism evidence="2 3">
    <name type="scientific">Varroa destructor</name>
    <name type="common">Honeybee mite</name>
    <dbReference type="NCBI Taxonomy" id="109461"/>
    <lineage>
        <taxon>Eukaryota</taxon>
        <taxon>Metazoa</taxon>
        <taxon>Ecdysozoa</taxon>
        <taxon>Arthropoda</taxon>
        <taxon>Chelicerata</taxon>
        <taxon>Arachnida</taxon>
        <taxon>Acari</taxon>
        <taxon>Parasitiformes</taxon>
        <taxon>Mesostigmata</taxon>
        <taxon>Gamasina</taxon>
        <taxon>Dermanyssoidea</taxon>
        <taxon>Varroidae</taxon>
        <taxon>Varroa</taxon>
    </lineage>
</organism>
<keyword evidence="1" id="KW-0732">Signal</keyword>
<feature type="chain" id="PRO_5029796819" evidence="1">
    <location>
        <begin position="19"/>
        <end position="397"/>
    </location>
</feature>
<evidence type="ECO:0000313" key="3">
    <source>
        <dbReference type="Proteomes" id="UP000594260"/>
    </source>
</evidence>
<evidence type="ECO:0000256" key="1">
    <source>
        <dbReference type="SAM" id="SignalP"/>
    </source>
</evidence>
<dbReference type="Proteomes" id="UP000594260">
    <property type="component" value="Unplaced"/>
</dbReference>